<evidence type="ECO:0000259" key="3">
    <source>
        <dbReference type="Pfam" id="PF01361"/>
    </source>
</evidence>
<protein>
    <submittedName>
        <fullName evidence="4">4-oxalocrotonate tautomerase</fullName>
    </submittedName>
</protein>
<feature type="active site" description="Proton acceptor; via imino nitrogen" evidence="2">
    <location>
        <position position="2"/>
    </location>
</feature>
<evidence type="ECO:0000256" key="1">
    <source>
        <dbReference type="ARBA" id="ARBA00023235"/>
    </source>
</evidence>
<dbReference type="OrthoDB" id="3395834at2"/>
<evidence type="ECO:0000313" key="5">
    <source>
        <dbReference type="Proteomes" id="UP000199101"/>
    </source>
</evidence>
<reference evidence="5" key="1">
    <citation type="submission" date="2016-08" db="EMBL/GenBank/DDBJ databases">
        <authorList>
            <person name="Varghese N."/>
            <person name="Submissions Spin"/>
        </authorList>
    </citation>
    <scope>NUCLEOTIDE SEQUENCE [LARGE SCALE GENOMIC DNA]</scope>
    <source>
        <strain evidence="5">HAMBI 2975</strain>
    </source>
</reference>
<dbReference type="Gene3D" id="3.30.429.10">
    <property type="entry name" value="Macrophage Migration Inhibitory Factor"/>
    <property type="match status" value="1"/>
</dbReference>
<organism evidence="4 5">
    <name type="scientific">Rhizobium multihospitium</name>
    <dbReference type="NCBI Taxonomy" id="410764"/>
    <lineage>
        <taxon>Bacteria</taxon>
        <taxon>Pseudomonadati</taxon>
        <taxon>Pseudomonadota</taxon>
        <taxon>Alphaproteobacteria</taxon>
        <taxon>Hyphomicrobiales</taxon>
        <taxon>Rhizobiaceae</taxon>
        <taxon>Rhizobium/Agrobacterium group</taxon>
        <taxon>Rhizobium</taxon>
    </lineage>
</organism>
<feature type="domain" description="4-oxalocrotonate tautomerase-like" evidence="3">
    <location>
        <begin position="2"/>
        <end position="52"/>
    </location>
</feature>
<proteinExistence type="predicted"/>
<dbReference type="InterPro" id="IPR017284">
    <property type="entry name" value="Tautomerase_PptA"/>
</dbReference>
<evidence type="ECO:0000313" key="4">
    <source>
        <dbReference type="EMBL" id="SCB07093.1"/>
    </source>
</evidence>
<dbReference type="Proteomes" id="UP000199101">
    <property type="component" value="Unassembled WGS sequence"/>
</dbReference>
<gene>
    <name evidence="4" type="ORF">GA0061103_1032</name>
</gene>
<name>A0A1C3TV62_9HYPH</name>
<dbReference type="InterPro" id="IPR014347">
    <property type="entry name" value="Tautomerase/MIF_sf"/>
</dbReference>
<dbReference type="RefSeq" id="WP_092705927.1">
    <property type="nucleotide sequence ID" value="NZ_FMAG01000001.1"/>
</dbReference>
<dbReference type="InterPro" id="IPR004370">
    <property type="entry name" value="4-OT-like_dom"/>
</dbReference>
<dbReference type="AlphaFoldDB" id="A0A1C3TV62"/>
<dbReference type="SUPFAM" id="SSF55331">
    <property type="entry name" value="Tautomerase/MIF"/>
    <property type="match status" value="1"/>
</dbReference>
<dbReference type="GO" id="GO:0005737">
    <property type="term" value="C:cytoplasm"/>
    <property type="evidence" value="ECO:0007669"/>
    <property type="project" value="InterPro"/>
</dbReference>
<dbReference type="PIRSF" id="PIRSF037799">
    <property type="entry name" value="Tautomer_YdcE_prd"/>
    <property type="match status" value="1"/>
</dbReference>
<dbReference type="GO" id="GO:0016862">
    <property type="term" value="F:intramolecular oxidoreductase activity, interconverting keto- and enol-groups"/>
    <property type="evidence" value="ECO:0007669"/>
    <property type="project" value="InterPro"/>
</dbReference>
<dbReference type="STRING" id="410764.GA0061103_1032"/>
<accession>A0A1C3TV62</accession>
<evidence type="ECO:0000256" key="2">
    <source>
        <dbReference type="PIRSR" id="PIRSR037799-1"/>
    </source>
</evidence>
<dbReference type="Pfam" id="PF01361">
    <property type="entry name" value="Tautomerase"/>
    <property type="match status" value="1"/>
</dbReference>
<sequence>MPHIVLKMAAGRTEAMKHAVAENLTKAVIETLGVDESSVSVAIEEVAMSDWAGKVYVPDIQGKSDTIYKKPGYDPFR</sequence>
<dbReference type="EMBL" id="FMAG01000001">
    <property type="protein sequence ID" value="SCB07093.1"/>
    <property type="molecule type" value="Genomic_DNA"/>
</dbReference>
<keyword evidence="5" id="KW-1185">Reference proteome</keyword>
<keyword evidence="1" id="KW-0413">Isomerase</keyword>